<evidence type="ECO:0000256" key="1">
    <source>
        <dbReference type="SAM" id="Phobius"/>
    </source>
</evidence>
<dbReference type="Proteomes" id="UP000514752">
    <property type="component" value="Chromosome"/>
</dbReference>
<dbReference type="InterPro" id="IPR012902">
    <property type="entry name" value="N_methyl_site"/>
</dbReference>
<feature type="transmembrane region" description="Helical" evidence="1">
    <location>
        <begin position="30"/>
        <end position="51"/>
    </location>
</feature>
<keyword evidence="1" id="KW-1133">Transmembrane helix</keyword>
<reference evidence="2 3" key="1">
    <citation type="submission" date="2020-07" db="EMBL/GenBank/DDBJ databases">
        <title>Genomic diversity of species in the Neisseriaceae family.</title>
        <authorList>
            <person name="Vincent A.T."/>
            <person name="Bernet E."/>
            <person name="Veyrier F.J."/>
        </authorList>
    </citation>
    <scope>NUCLEOTIDE SEQUENCE [LARGE SCALE GENOMIC DNA]</scope>
    <source>
        <strain evidence="2 3">DSM 22244</strain>
    </source>
</reference>
<keyword evidence="1" id="KW-0812">Transmembrane</keyword>
<dbReference type="Pfam" id="PF07963">
    <property type="entry name" value="N_methyl"/>
    <property type="match status" value="1"/>
</dbReference>
<evidence type="ECO:0000313" key="3">
    <source>
        <dbReference type="Proteomes" id="UP000514752"/>
    </source>
</evidence>
<keyword evidence="1" id="KW-0472">Membrane</keyword>
<name>A0A7D7T514_9NEIS</name>
<gene>
    <name evidence="2" type="ORF">H3L94_06615</name>
</gene>
<sequence>MLLRHKRVNKSIAACKLGFNSNKGFTLIEFLVASSLGIIVLLAIGTTYTITNTMKRTSENRLAAQQDLRAAAEMIIRDARMAGSFGCFNLGNLEQKSFPGINDSAKGLQLQLGDEKFSGVSVFNINNVRSAFNQNSFELLGDPLVFSYGINPEPVSGSATVSTSSNVAAWAAAGGRVALASCFKMEIDGVTVSNGDVRVNGALPRQDTLTNDDLIFYTPQTTLSQLHVNAYAIGRVAGVDDTGSMGLYRFTLAPNGEWQGPQLLVANIHGMDITTTYAGCGTNTEATFSDSYINLKNNPAIGRVSSMPAILELRLQLSNNDQTHGRFNEYLIRANVRGGNVCAGL</sequence>
<dbReference type="KEGG" id="nsg:H3L94_06615"/>
<proteinExistence type="predicted"/>
<accession>A0A7D7T514</accession>
<organism evidence="2 3">
    <name type="scientific">Neisseria shayeganii</name>
    <dbReference type="NCBI Taxonomy" id="607712"/>
    <lineage>
        <taxon>Bacteria</taxon>
        <taxon>Pseudomonadati</taxon>
        <taxon>Pseudomonadota</taxon>
        <taxon>Betaproteobacteria</taxon>
        <taxon>Neisseriales</taxon>
        <taxon>Neisseriaceae</taxon>
        <taxon>Neisseria</taxon>
    </lineage>
</organism>
<evidence type="ECO:0000313" key="2">
    <source>
        <dbReference type="EMBL" id="QMT39553.1"/>
    </source>
</evidence>
<dbReference type="AlphaFoldDB" id="A0A7D7T514"/>
<dbReference type="RefSeq" id="WP_182121371.1">
    <property type="nucleotide sequence ID" value="NZ_CP059567.1"/>
</dbReference>
<dbReference type="PROSITE" id="PS00409">
    <property type="entry name" value="PROKAR_NTER_METHYL"/>
    <property type="match status" value="1"/>
</dbReference>
<dbReference type="EMBL" id="CP059567">
    <property type="protein sequence ID" value="QMT39553.1"/>
    <property type="molecule type" value="Genomic_DNA"/>
</dbReference>
<protein>
    <submittedName>
        <fullName evidence="2">Prepilin-type N-terminal cleavage/methylation domain-containing protein</fullName>
    </submittedName>
</protein>